<protein>
    <recommendedName>
        <fullName evidence="5">Oxidase ustYa</fullName>
    </recommendedName>
</protein>
<accession>M3D490</accession>
<evidence type="ECO:0000256" key="1">
    <source>
        <dbReference type="ARBA" id="ARBA00004685"/>
    </source>
</evidence>
<dbReference type="eggNOG" id="ENOG502SQBY">
    <property type="taxonomic scope" value="Eukaryota"/>
</dbReference>
<dbReference type="OMA" id="WGVVHSC"/>
<reference evidence="3 4" key="1">
    <citation type="journal article" date="2012" name="PLoS Pathog.">
        <title>Diverse lifestyles and strategies of plant pathogenesis encoded in the genomes of eighteen Dothideomycetes fungi.</title>
        <authorList>
            <person name="Ohm R.A."/>
            <person name="Feau N."/>
            <person name="Henrissat B."/>
            <person name="Schoch C.L."/>
            <person name="Horwitz B.A."/>
            <person name="Barry K.W."/>
            <person name="Condon B.J."/>
            <person name="Copeland A.C."/>
            <person name="Dhillon B."/>
            <person name="Glaser F."/>
            <person name="Hesse C.N."/>
            <person name="Kosti I."/>
            <person name="LaButti K."/>
            <person name="Lindquist E.A."/>
            <person name="Lucas S."/>
            <person name="Salamov A.A."/>
            <person name="Bradshaw R.E."/>
            <person name="Ciuffetti L."/>
            <person name="Hamelin R.C."/>
            <person name="Kema G.H.J."/>
            <person name="Lawrence C."/>
            <person name="Scott J.A."/>
            <person name="Spatafora J.W."/>
            <person name="Turgeon B.G."/>
            <person name="de Wit P.J.G.M."/>
            <person name="Zhong S."/>
            <person name="Goodwin S.B."/>
            <person name="Grigoriev I.V."/>
        </authorList>
    </citation>
    <scope>NUCLEOTIDE SEQUENCE [LARGE SCALE GENOMIC DNA]</scope>
    <source>
        <strain evidence="3 4">SO2202</strain>
    </source>
</reference>
<gene>
    <name evidence="3" type="ORF">SEPMUDRAFT_45138</name>
</gene>
<dbReference type="STRING" id="692275.M3D490"/>
<proteinExistence type="inferred from homology"/>
<evidence type="ECO:0008006" key="5">
    <source>
        <dbReference type="Google" id="ProtNLM"/>
    </source>
</evidence>
<keyword evidence="4" id="KW-1185">Reference proteome</keyword>
<dbReference type="RefSeq" id="XP_016760830.1">
    <property type="nucleotide sequence ID" value="XM_016908952.1"/>
</dbReference>
<evidence type="ECO:0000256" key="2">
    <source>
        <dbReference type="ARBA" id="ARBA00035112"/>
    </source>
</evidence>
<dbReference type="GeneID" id="27906089"/>
<dbReference type="PANTHER" id="PTHR33365:SF4">
    <property type="entry name" value="CYCLOCHLOROTINE BIOSYNTHESIS PROTEIN O"/>
    <property type="match status" value="1"/>
</dbReference>
<name>M3D490_SPHMS</name>
<dbReference type="OrthoDB" id="3687641at2759"/>
<comment type="similarity">
    <text evidence="2">Belongs to the ustYa family.</text>
</comment>
<dbReference type="Proteomes" id="UP000016931">
    <property type="component" value="Unassembled WGS sequence"/>
</dbReference>
<evidence type="ECO:0000313" key="4">
    <source>
        <dbReference type="Proteomes" id="UP000016931"/>
    </source>
</evidence>
<dbReference type="Pfam" id="PF11807">
    <property type="entry name" value="UstYa"/>
    <property type="match status" value="1"/>
</dbReference>
<dbReference type="AlphaFoldDB" id="M3D490"/>
<dbReference type="PANTHER" id="PTHR33365">
    <property type="entry name" value="YALI0B05434P"/>
    <property type="match status" value="1"/>
</dbReference>
<dbReference type="InterPro" id="IPR021765">
    <property type="entry name" value="UstYa-like"/>
</dbReference>
<evidence type="ECO:0000313" key="3">
    <source>
        <dbReference type="EMBL" id="EMF12709.1"/>
    </source>
</evidence>
<comment type="pathway">
    <text evidence="1">Mycotoxin biosynthesis.</text>
</comment>
<dbReference type="GO" id="GO:0043386">
    <property type="term" value="P:mycotoxin biosynthetic process"/>
    <property type="evidence" value="ECO:0007669"/>
    <property type="project" value="InterPro"/>
</dbReference>
<dbReference type="EMBL" id="KB456264">
    <property type="protein sequence ID" value="EMF12709.1"/>
    <property type="molecule type" value="Genomic_DNA"/>
</dbReference>
<dbReference type="HOGENOM" id="CLU_042941_4_1_1"/>
<organism evidence="3 4">
    <name type="scientific">Sphaerulina musiva (strain SO2202)</name>
    <name type="common">Poplar stem canker fungus</name>
    <name type="synonym">Septoria musiva</name>
    <dbReference type="NCBI Taxonomy" id="692275"/>
    <lineage>
        <taxon>Eukaryota</taxon>
        <taxon>Fungi</taxon>
        <taxon>Dikarya</taxon>
        <taxon>Ascomycota</taxon>
        <taxon>Pezizomycotina</taxon>
        <taxon>Dothideomycetes</taxon>
        <taxon>Dothideomycetidae</taxon>
        <taxon>Mycosphaerellales</taxon>
        <taxon>Mycosphaerellaceae</taxon>
        <taxon>Sphaerulina</taxon>
    </lineage>
</organism>
<sequence>MKYLPFALFNITLGLATGYWLAGLKSGSSSSNGINTTTTNELGPEPSALQQIMRTRHDVPFSPNYHYMGPSAEVKANWMALTKSQDSIYLSNPHAFNIQDAGIRAPFFTFIDPPPAAAKAPNLLNFYVLSNLHQLHCTHMIRTRYNELVYDKIDPFKDTSFDRNWITHVEHCFEYLRLSITCGDNMVFESDSPPGSPKEFWEDGLSWGVVHSCMDWEGLMEWQEQQLVLYNSTWS</sequence>